<comment type="caution">
    <text evidence="1">The sequence shown here is derived from an EMBL/GenBank/DDBJ whole genome shotgun (WGS) entry which is preliminary data.</text>
</comment>
<gene>
    <name evidence="1" type="ORF">RBATCC27255_01262</name>
</gene>
<evidence type="ECO:0000313" key="2">
    <source>
        <dbReference type="Proteomes" id="UP000233425"/>
    </source>
</evidence>
<reference evidence="1" key="1">
    <citation type="journal article" date="2018" name="Environ. Microbiol.">
        <title>Sporulation capability and amylosome conservation among diverse human colonic and rumen isolates of the keystone starch-degrader Ruminococcus bromii.</title>
        <authorList>
            <person name="Mukhopadhya I."/>
            <person name="Morais S."/>
            <person name="Laverde-Gomez J."/>
            <person name="Sheridan P.O."/>
            <person name="Walker A.W."/>
            <person name="Kelly W."/>
            <person name="Klieve A.V."/>
            <person name="Ouwerkerk D."/>
            <person name="Duncan S.H."/>
            <person name="Louis P."/>
            <person name="Koropatkin N."/>
            <person name="Cockburn D."/>
            <person name="Kibler R."/>
            <person name="Cooper P.J."/>
            <person name="Sandoval C."/>
            <person name="Crost E."/>
            <person name="Juge N."/>
            <person name="Bayer E.A."/>
            <person name="Flint H.J."/>
        </authorList>
    </citation>
    <scope>NUCLEOTIDE SEQUENCE [LARGE SCALE GENOMIC DNA]</scope>
    <source>
        <strain evidence="1">ATCC 27255</strain>
    </source>
</reference>
<sequence length="406" mass="47643">MKKHLNDNEKIEFKYLLELVSSSVNGTAPLIPYEGIKWQSIKMLAKYCSVEALVANAVLTLDKKYVSPEVYAKFKQELSAEMLIDGNLSYETEKILKAFDKNKIKNIPLKGYFMKREYPRSDFRSVSDVDILFDRKQIDLVKKVFSELGYTFLNEDDNQYHFEKKPMMNIEMHATLVHENEKSYPLLVNQLDRSIKRDGYSYSYEMSHEDFYIYMLVHNSNHFRIGGMGARMVLDSYVFLKNHQSELDYDYLNVMLEKIGIAKYEKRVREIAFNWFAKPQAELKFDDIEEYILLSGTLGRVDVGTMINSHKTITENNKSKFSYLVSSIFPPKSEMQYKYPYVKKTPFLLPISWCHMWGKRLFVDRDINFKSGIKNRMSYTDEDVNLYKSLLDEMGFDGIGINNFGN</sequence>
<dbReference type="EMBL" id="NNSR01000063">
    <property type="protein sequence ID" value="PKD28209.1"/>
    <property type="molecule type" value="Genomic_DNA"/>
</dbReference>
<dbReference type="Proteomes" id="UP000233425">
    <property type="component" value="Unassembled WGS sequence"/>
</dbReference>
<dbReference type="InterPro" id="IPR039498">
    <property type="entry name" value="NTP_transf_5"/>
</dbReference>
<dbReference type="AlphaFoldDB" id="A0A2N0UMJ3"/>
<accession>A0A2N0UMJ3</accession>
<evidence type="ECO:0008006" key="3">
    <source>
        <dbReference type="Google" id="ProtNLM"/>
    </source>
</evidence>
<keyword evidence="2" id="KW-1185">Reference proteome</keyword>
<dbReference type="Pfam" id="PF14907">
    <property type="entry name" value="NTP_transf_5"/>
    <property type="match status" value="1"/>
</dbReference>
<evidence type="ECO:0000313" key="1">
    <source>
        <dbReference type="EMBL" id="PKD28209.1"/>
    </source>
</evidence>
<dbReference type="RefSeq" id="WP_101029252.1">
    <property type="nucleotide sequence ID" value="NZ_CABMMZ010000063.1"/>
</dbReference>
<protein>
    <recommendedName>
        <fullName evidence="3">Nucleotidyltransferase family protein</fullName>
    </recommendedName>
</protein>
<organism evidence="1 2">
    <name type="scientific">Ruminococcus bromii</name>
    <dbReference type="NCBI Taxonomy" id="40518"/>
    <lineage>
        <taxon>Bacteria</taxon>
        <taxon>Bacillati</taxon>
        <taxon>Bacillota</taxon>
        <taxon>Clostridia</taxon>
        <taxon>Eubacteriales</taxon>
        <taxon>Oscillospiraceae</taxon>
        <taxon>Ruminococcus</taxon>
    </lineage>
</organism>
<name>A0A2N0UMJ3_9FIRM</name>
<proteinExistence type="predicted"/>